<dbReference type="InterPro" id="IPR024466">
    <property type="entry name" value="CHP02679_N"/>
</dbReference>
<reference evidence="3 4" key="1">
    <citation type="submission" date="2020-06" db="EMBL/GenBank/DDBJ databases">
        <title>Actinomadura xiongansis sp. nov., isolated from soil of Baiyangdian.</title>
        <authorList>
            <person name="Zhang X."/>
        </authorList>
    </citation>
    <scope>NUCLEOTIDE SEQUENCE [LARGE SCALE GENOMIC DNA]</scope>
    <source>
        <strain evidence="3 4">HBUM206468</strain>
    </source>
</reference>
<evidence type="ECO:0000259" key="2">
    <source>
        <dbReference type="Pfam" id="PF11796"/>
    </source>
</evidence>
<dbReference type="InterPro" id="IPR024465">
    <property type="entry name" value="DUF2399"/>
</dbReference>
<dbReference type="Proteomes" id="UP000805614">
    <property type="component" value="Unassembled WGS sequence"/>
</dbReference>
<feature type="domain" description="DUF2399" evidence="1">
    <location>
        <begin position="267"/>
        <end position="414"/>
    </location>
</feature>
<evidence type="ECO:0000259" key="1">
    <source>
        <dbReference type="Pfam" id="PF09664"/>
    </source>
</evidence>
<gene>
    <name evidence="3" type="ORF">HKK74_14665</name>
</gene>
<proteinExistence type="predicted"/>
<keyword evidence="4" id="KW-1185">Reference proteome</keyword>
<sequence>MRFPADPSQDAVDLPRLRRTLGAPALSGLVDRLVQRIRLGRPLSGSLTLSGISDAERRALRGLLGSRYGGASVTINLDALAETLRAAGIAPDLESALQSLAGPIVSRADLQAAEAEARSLALAVLDGCVHAGEPWFADWVVQLSAGPLTRLLRSDAAELIAQAVAVLDRLPGVSLPLSVLAERATGDTKSLASEEPLSRLVLRALALRAGTAPPVGSEARRALWASAGVIVDDLASQVLLLNVRAHPGATVPDWLNDAADLGIPFRLTLQQLRLQPVVPVVPEIFVCENPAVLRAATAELGRGCAPLVCTEGVPSAACHALLEAAATAGARLRWRADFDWAGLRITGAALTRHGAVPWRMGSEDYAAALEAGASEPLRGTPADSSWDPALAPLLAETGQAVMEERLIPHLLADLR</sequence>
<dbReference type="RefSeq" id="WP_187243742.1">
    <property type="nucleotide sequence ID" value="NZ_BAAAOK010000013.1"/>
</dbReference>
<dbReference type="Pfam" id="PF11796">
    <property type="entry name" value="DUF3323"/>
    <property type="match status" value="1"/>
</dbReference>
<evidence type="ECO:0000313" key="3">
    <source>
        <dbReference type="EMBL" id="MBC6466735.1"/>
    </source>
</evidence>
<dbReference type="EMBL" id="JABVEC010000009">
    <property type="protein sequence ID" value="MBC6466735.1"/>
    <property type="molecule type" value="Genomic_DNA"/>
</dbReference>
<name>A0ABR7LQH9_9ACTN</name>
<dbReference type="InterPro" id="IPR013495">
    <property type="entry name" value="CHP02679"/>
</dbReference>
<evidence type="ECO:0000313" key="4">
    <source>
        <dbReference type="Proteomes" id="UP000805614"/>
    </source>
</evidence>
<dbReference type="NCBIfam" id="TIGR02679">
    <property type="entry name" value="TIGR02679 family protein"/>
    <property type="match status" value="1"/>
</dbReference>
<accession>A0ABR7LQH9</accession>
<dbReference type="Pfam" id="PF09664">
    <property type="entry name" value="DUF2399"/>
    <property type="match status" value="1"/>
</dbReference>
<feature type="domain" description="Conserved hypothetical protein CHP02679 N terminus" evidence="2">
    <location>
        <begin position="44"/>
        <end position="244"/>
    </location>
</feature>
<protein>
    <submittedName>
        <fullName evidence="3">TIGR02679 family protein</fullName>
    </submittedName>
</protein>
<organism evidence="3 4">
    <name type="scientific">Actinomadura alba</name>
    <dbReference type="NCBI Taxonomy" id="406431"/>
    <lineage>
        <taxon>Bacteria</taxon>
        <taxon>Bacillati</taxon>
        <taxon>Actinomycetota</taxon>
        <taxon>Actinomycetes</taxon>
        <taxon>Streptosporangiales</taxon>
        <taxon>Thermomonosporaceae</taxon>
        <taxon>Actinomadura</taxon>
    </lineage>
</organism>
<comment type="caution">
    <text evidence="3">The sequence shown here is derived from an EMBL/GenBank/DDBJ whole genome shotgun (WGS) entry which is preliminary data.</text>
</comment>